<protein>
    <submittedName>
        <fullName evidence="1">Uncharacterized protein</fullName>
    </submittedName>
</protein>
<reference evidence="1 2" key="1">
    <citation type="submission" date="2018-02" db="EMBL/GenBank/DDBJ databases">
        <title>Comparative genomes isolates from brazilian mangrove.</title>
        <authorList>
            <person name="Araujo J.E."/>
            <person name="Taketani R.G."/>
            <person name="Silva M.C.P."/>
            <person name="Loureco M.V."/>
            <person name="Andreote F.D."/>
        </authorList>
    </citation>
    <scope>NUCLEOTIDE SEQUENCE [LARGE SCALE GENOMIC DNA]</scope>
    <source>
        <strain evidence="1 2">NAP PRIS-MGV</strain>
    </source>
</reference>
<sequence>MARFAIIEVNDSLTIAQVTPGQLPEDTARQERGALVDPCIYRSYDQACEVLHGMQRRDAERLGEHASLV</sequence>
<dbReference type="AlphaFoldDB" id="A0A2S8F9F2"/>
<dbReference type="OrthoDB" id="284046at2"/>
<dbReference type="EMBL" id="PUIB01000024">
    <property type="protein sequence ID" value="PQO28796.1"/>
    <property type="molecule type" value="Genomic_DNA"/>
</dbReference>
<dbReference type="Proteomes" id="UP000239388">
    <property type="component" value="Unassembled WGS sequence"/>
</dbReference>
<evidence type="ECO:0000313" key="2">
    <source>
        <dbReference type="Proteomes" id="UP000239388"/>
    </source>
</evidence>
<organism evidence="1 2">
    <name type="scientific">Blastopirellula marina</name>
    <dbReference type="NCBI Taxonomy" id="124"/>
    <lineage>
        <taxon>Bacteria</taxon>
        <taxon>Pseudomonadati</taxon>
        <taxon>Planctomycetota</taxon>
        <taxon>Planctomycetia</taxon>
        <taxon>Pirellulales</taxon>
        <taxon>Pirellulaceae</taxon>
        <taxon>Blastopirellula</taxon>
    </lineage>
</organism>
<proteinExistence type="predicted"/>
<accession>A0A2S8F9F2</accession>
<name>A0A2S8F9F2_9BACT</name>
<comment type="caution">
    <text evidence="1">The sequence shown here is derived from an EMBL/GenBank/DDBJ whole genome shotgun (WGS) entry which is preliminary data.</text>
</comment>
<dbReference type="RefSeq" id="WP_105358053.1">
    <property type="nucleotide sequence ID" value="NZ_PUIB01000024.1"/>
</dbReference>
<evidence type="ECO:0000313" key="1">
    <source>
        <dbReference type="EMBL" id="PQO28796.1"/>
    </source>
</evidence>
<gene>
    <name evidence="1" type="ORF">C5Y98_23750</name>
</gene>